<dbReference type="CDD" id="cd18094">
    <property type="entry name" value="SpoU-like_TrmL"/>
    <property type="match status" value="1"/>
</dbReference>
<evidence type="ECO:0000256" key="4">
    <source>
        <dbReference type="ARBA" id="ARBA00022691"/>
    </source>
</evidence>
<protein>
    <recommendedName>
        <fullName evidence="6">tRNA (cytidine(34)-2'-O)-methyltransferase</fullName>
        <ecNumber evidence="6">2.1.1.207</ecNumber>
    </recommendedName>
    <alternativeName>
        <fullName evidence="6">tRNA (cytidine/uridine-2'-O-)-methyltransferase TrmL</fullName>
    </alternativeName>
</protein>
<dbReference type="InterPro" id="IPR029028">
    <property type="entry name" value="Alpha/beta_knot_MTases"/>
</dbReference>
<comment type="caution">
    <text evidence="6">Lacks conserved residue(s) required for the propagation of feature annotation.</text>
</comment>
<feature type="binding site" evidence="6 7">
    <location>
        <position position="99"/>
    </location>
    <ligand>
        <name>S-adenosyl-L-methionine</name>
        <dbReference type="ChEBI" id="CHEBI:59789"/>
    </ligand>
</feature>
<keyword evidence="2 6" id="KW-0489">Methyltransferase</keyword>
<comment type="subunit">
    <text evidence="6">Homodimer.</text>
</comment>
<keyword evidence="10" id="KW-1185">Reference proteome</keyword>
<dbReference type="Proteomes" id="UP000009134">
    <property type="component" value="Chromosome"/>
</dbReference>
<evidence type="ECO:0000259" key="8">
    <source>
        <dbReference type="Pfam" id="PF00588"/>
    </source>
</evidence>
<proteinExistence type="inferred from homology"/>
<dbReference type="InterPro" id="IPR029026">
    <property type="entry name" value="tRNA_m1G_MTases_N"/>
</dbReference>
<dbReference type="GO" id="GO:0003723">
    <property type="term" value="F:RNA binding"/>
    <property type="evidence" value="ECO:0007669"/>
    <property type="project" value="InterPro"/>
</dbReference>
<evidence type="ECO:0000313" key="9">
    <source>
        <dbReference type="EMBL" id="ABD25648.1"/>
    </source>
</evidence>
<name>Q2G925_NOVAD</name>
<evidence type="ECO:0000256" key="3">
    <source>
        <dbReference type="ARBA" id="ARBA00022679"/>
    </source>
</evidence>
<dbReference type="PIRSF" id="PIRSF029256">
    <property type="entry name" value="SpoU_TrmH_prd"/>
    <property type="match status" value="1"/>
</dbReference>
<dbReference type="Pfam" id="PF00588">
    <property type="entry name" value="SpoU_methylase"/>
    <property type="match status" value="1"/>
</dbReference>
<evidence type="ECO:0000256" key="2">
    <source>
        <dbReference type="ARBA" id="ARBA00022603"/>
    </source>
</evidence>
<dbReference type="GO" id="GO:0141102">
    <property type="term" value="F:tRNA (5-carboxymethylaminomethyluridine(34)-2'-O)-methyltransferase activity"/>
    <property type="evidence" value="ECO:0007669"/>
    <property type="project" value="RHEA"/>
</dbReference>
<dbReference type="GO" id="GO:0005737">
    <property type="term" value="C:cytoplasm"/>
    <property type="evidence" value="ECO:0007669"/>
    <property type="project" value="UniProtKB-SubCell"/>
</dbReference>
<dbReference type="HAMAP" id="MF_01885">
    <property type="entry name" value="tRNA_methyltr_TrmL"/>
    <property type="match status" value="1"/>
</dbReference>
<accession>Q2G925</accession>
<dbReference type="GO" id="GO:0141098">
    <property type="term" value="F:tRNA (cytidine(34)-2'-O)-methyltransferase activity"/>
    <property type="evidence" value="ECO:0007669"/>
    <property type="project" value="RHEA"/>
</dbReference>
<dbReference type="InterPro" id="IPR016914">
    <property type="entry name" value="TrmL"/>
</dbReference>
<dbReference type="EC" id="2.1.1.207" evidence="6"/>
<evidence type="ECO:0000313" key="10">
    <source>
        <dbReference type="Proteomes" id="UP000009134"/>
    </source>
</evidence>
<keyword evidence="5 6" id="KW-0819">tRNA processing</keyword>
<dbReference type="RefSeq" id="WP_011444862.1">
    <property type="nucleotide sequence ID" value="NC_007794.1"/>
</dbReference>
<dbReference type="eggNOG" id="COG0219">
    <property type="taxonomic scope" value="Bacteria"/>
</dbReference>
<dbReference type="KEGG" id="nar:Saro_1203"/>
<dbReference type="STRING" id="279238.Saro_1203"/>
<dbReference type="PANTHER" id="PTHR42971:SF1">
    <property type="entry name" value="TRNA (CYTIDINE(34)-2'-O)-METHYLTRANSFERASE"/>
    <property type="match status" value="1"/>
</dbReference>
<dbReference type="InterPro" id="IPR001537">
    <property type="entry name" value="SpoU_MeTrfase"/>
</dbReference>
<comment type="function">
    <text evidence="6">Methylates the ribose at the nucleotide 34 wobble position in the two leucyl isoacceptors tRNA(Leu)(CmAA) and tRNA(Leu)(cmnm5UmAA). Catalyzes the methyl transfer from S-adenosyl-L-methionine to the 2'-OH of the wobble nucleotide.</text>
</comment>
<dbReference type="SUPFAM" id="SSF75217">
    <property type="entry name" value="alpha/beta knot"/>
    <property type="match status" value="1"/>
</dbReference>
<dbReference type="HOGENOM" id="CLU_110125_2_0_5"/>
<dbReference type="EMBL" id="CP000248">
    <property type="protein sequence ID" value="ABD25648.1"/>
    <property type="molecule type" value="Genomic_DNA"/>
</dbReference>
<comment type="catalytic activity">
    <reaction evidence="6">
        <text>cytidine(34) in tRNA + S-adenosyl-L-methionine = 2'-O-methylcytidine(34) in tRNA + S-adenosyl-L-homocysteine + H(+)</text>
        <dbReference type="Rhea" id="RHEA:43084"/>
        <dbReference type="Rhea" id="RHEA-COMP:10331"/>
        <dbReference type="Rhea" id="RHEA-COMP:10332"/>
        <dbReference type="ChEBI" id="CHEBI:15378"/>
        <dbReference type="ChEBI" id="CHEBI:57856"/>
        <dbReference type="ChEBI" id="CHEBI:59789"/>
        <dbReference type="ChEBI" id="CHEBI:74495"/>
        <dbReference type="ChEBI" id="CHEBI:82748"/>
        <dbReference type="EC" id="2.1.1.207"/>
    </reaction>
</comment>
<keyword evidence="1 6" id="KW-0963">Cytoplasm</keyword>
<dbReference type="Gene3D" id="3.40.1280.10">
    <property type="match status" value="1"/>
</dbReference>
<sequence length="151" mass="16452">MRIALYEPEIAGNVGAVMRLGACLGVNVDLVEPMGFAWEDRRVRRAAMDYIDHVKVTRHAGFGPFRASVAPGRLVLFTTKAEQSLHDFRFRADDVLLFGKESAGVPDEVAQACDERVRIPIRPEVRSLNLAIATALALGEALRQTGGLPPG</sequence>
<reference evidence="10" key="1">
    <citation type="submission" date="2006-01" db="EMBL/GenBank/DDBJ databases">
        <title>Complete sequence of Novosphingobium aromaticivorans DSM 12444.</title>
        <authorList>
            <consortium name="US DOE Joint Genome Institute"/>
            <person name="Copeland A."/>
            <person name="Lucas S."/>
            <person name="Lapidus A."/>
            <person name="Barry K."/>
            <person name="Detter J.C."/>
            <person name="Glavina T."/>
            <person name="Hammon N."/>
            <person name="Israni S."/>
            <person name="Pitluck S."/>
            <person name="Chain P."/>
            <person name="Malfatti S."/>
            <person name="Shin M."/>
            <person name="Vergez L."/>
            <person name="Schmutz J."/>
            <person name="Larimer F."/>
            <person name="Land M."/>
            <person name="Kyrpides N."/>
            <person name="Ivanova N."/>
            <person name="Fredrickson J."/>
            <person name="Balkwill D."/>
            <person name="Romine M.F."/>
            <person name="Richardson P."/>
        </authorList>
    </citation>
    <scope>NUCLEOTIDE SEQUENCE [LARGE SCALE GENOMIC DNA]</scope>
    <source>
        <strain evidence="10">ATCC 700278 / DSM 12444 / CCUG 56034 / CIP 105152 / NBRC 16084 / F199</strain>
    </source>
</reference>
<feature type="domain" description="tRNA/rRNA methyltransferase SpoU type" evidence="8">
    <location>
        <begin position="2"/>
        <end position="138"/>
    </location>
</feature>
<evidence type="ECO:0000256" key="6">
    <source>
        <dbReference type="HAMAP-Rule" id="MF_01885"/>
    </source>
</evidence>
<dbReference type="GO" id="GO:0002130">
    <property type="term" value="P:wobble position ribose methylation"/>
    <property type="evidence" value="ECO:0007669"/>
    <property type="project" value="TreeGrafter"/>
</dbReference>
<evidence type="ECO:0000256" key="5">
    <source>
        <dbReference type="ARBA" id="ARBA00022694"/>
    </source>
</evidence>
<comment type="similarity">
    <text evidence="6">Belongs to the class IV-like SAM-binding methyltransferase superfamily. RNA methyltransferase TrmH family. TrmL subfamily.</text>
</comment>
<evidence type="ECO:0000256" key="7">
    <source>
        <dbReference type="PIRSR" id="PIRSR029256-1"/>
    </source>
</evidence>
<organism evidence="9 10">
    <name type="scientific">Novosphingobium aromaticivorans (strain ATCC 700278 / DSM 12444 / CCUG 56034 / CIP 105152 / NBRC 16084 / F199)</name>
    <dbReference type="NCBI Taxonomy" id="279238"/>
    <lineage>
        <taxon>Bacteria</taxon>
        <taxon>Pseudomonadati</taxon>
        <taxon>Pseudomonadota</taxon>
        <taxon>Alphaproteobacteria</taxon>
        <taxon>Sphingomonadales</taxon>
        <taxon>Sphingomonadaceae</taxon>
        <taxon>Novosphingobium</taxon>
    </lineage>
</organism>
<evidence type="ECO:0000256" key="1">
    <source>
        <dbReference type="ARBA" id="ARBA00022490"/>
    </source>
</evidence>
<feature type="binding site" evidence="6 7">
    <location>
        <position position="127"/>
    </location>
    <ligand>
        <name>S-adenosyl-L-methionine</name>
        <dbReference type="ChEBI" id="CHEBI:59789"/>
    </ligand>
</feature>
<gene>
    <name evidence="6" type="primary">trmL</name>
    <name evidence="9" type="ordered locus">Saro_1203</name>
</gene>
<dbReference type="AlphaFoldDB" id="Q2G925"/>
<feature type="binding site" evidence="6 7">
    <location>
        <position position="119"/>
    </location>
    <ligand>
        <name>S-adenosyl-L-methionine</name>
        <dbReference type="ChEBI" id="CHEBI:59789"/>
    </ligand>
</feature>
<keyword evidence="3 6" id="KW-0808">Transferase</keyword>
<comment type="subcellular location">
    <subcellularLocation>
        <location evidence="6">Cytoplasm</location>
    </subcellularLocation>
</comment>
<comment type="catalytic activity">
    <reaction evidence="6">
        <text>5-carboxymethylaminomethyluridine(34) in tRNA(Leu) + S-adenosyl-L-methionine = 5-carboxymethylaminomethyl-2'-O-methyluridine(34) in tRNA(Leu) + S-adenosyl-L-homocysteine + H(+)</text>
        <dbReference type="Rhea" id="RHEA:43088"/>
        <dbReference type="Rhea" id="RHEA-COMP:10333"/>
        <dbReference type="Rhea" id="RHEA-COMP:10334"/>
        <dbReference type="ChEBI" id="CHEBI:15378"/>
        <dbReference type="ChEBI" id="CHEBI:57856"/>
        <dbReference type="ChEBI" id="CHEBI:59789"/>
        <dbReference type="ChEBI" id="CHEBI:74508"/>
        <dbReference type="ChEBI" id="CHEBI:74511"/>
        <dbReference type="EC" id="2.1.1.207"/>
    </reaction>
</comment>
<keyword evidence="4 6" id="KW-0949">S-adenosyl-L-methionine</keyword>
<dbReference type="PANTHER" id="PTHR42971">
    <property type="entry name" value="TRNA (CYTIDINE(34)-2'-O)-METHYLTRANSFERASE"/>
    <property type="match status" value="1"/>
</dbReference>